<protein>
    <recommendedName>
        <fullName evidence="5">LamG-like jellyroll fold domain-containing protein</fullName>
    </recommendedName>
</protein>
<evidence type="ECO:0000256" key="2">
    <source>
        <dbReference type="ARBA" id="ARBA00023157"/>
    </source>
</evidence>
<feature type="chain" id="PRO_5012654156" description="LamG-like jellyroll fold domain-containing protein" evidence="4">
    <location>
        <begin position="20"/>
        <end position="919"/>
    </location>
</feature>
<reference evidence="7" key="1">
    <citation type="journal article" date="2017" name="bioRxiv">
        <title>Comparative analysis of the genomes of Stylophora pistillata and Acropora digitifera provides evidence for extensive differences between species of corals.</title>
        <authorList>
            <person name="Voolstra C.R."/>
            <person name="Li Y."/>
            <person name="Liew Y.J."/>
            <person name="Baumgarten S."/>
            <person name="Zoccola D."/>
            <person name="Flot J.-F."/>
            <person name="Tambutte S."/>
            <person name="Allemand D."/>
            <person name="Aranda M."/>
        </authorList>
    </citation>
    <scope>NUCLEOTIDE SEQUENCE [LARGE SCALE GENOMIC DNA]</scope>
</reference>
<keyword evidence="2" id="KW-1015">Disulfide bond</keyword>
<feature type="region of interest" description="Disordered" evidence="3">
    <location>
        <begin position="270"/>
        <end position="300"/>
    </location>
</feature>
<dbReference type="InterPro" id="IPR006558">
    <property type="entry name" value="LamG-like"/>
</dbReference>
<dbReference type="SMART" id="SM00560">
    <property type="entry name" value="LamGL"/>
    <property type="match status" value="2"/>
</dbReference>
<comment type="caution">
    <text evidence="6">The sequence shown here is derived from an EMBL/GenBank/DDBJ whole genome shotgun (WGS) entry which is preliminary data.</text>
</comment>
<evidence type="ECO:0000256" key="3">
    <source>
        <dbReference type="SAM" id="MobiDB-lite"/>
    </source>
</evidence>
<evidence type="ECO:0000256" key="4">
    <source>
        <dbReference type="SAM" id="SignalP"/>
    </source>
</evidence>
<proteinExistence type="predicted"/>
<feature type="signal peptide" evidence="4">
    <location>
        <begin position="1"/>
        <end position="19"/>
    </location>
</feature>
<name>A0A2B4SR28_STYPI</name>
<evidence type="ECO:0000313" key="6">
    <source>
        <dbReference type="EMBL" id="PFX31533.1"/>
    </source>
</evidence>
<sequence length="919" mass="101997">MHLRGVCLLLLAGVIVTWAGLTQDYNQVYYLGFDRFNGERLYDDSSHNNNATLKKVQLDKAAGSCGKCAKIHSGGQIIIDGSKFVGIPYIEVTIAMMVQLKDASGTIDLFETVGGPPRSNHEEPQYDLQAENARVRWFHRNENGSTVFSIITDGPVLSGGKWYHLAAMYDGLRGIAKIYIDGQLRKQETADPGVFLSRDWSKYAGIGSYGGKGRLEGYVDEFYIYNRTLAEPELKTLIKKCQGPQSTMVLHLSFDRKTGDTFLDDSGLMNHAKVGGPPLQPGQPKPAPPPPAKGSCGNGAQLNAGQADIKLDGKTFRNKPIDSVTIAMWFNATSVKGKHYLFDTIGGHSAHKHDQYLLMIENGAISWSHNDQNDKQLFKVVTDPIVTEKQWVHIAVTYNEKSSQAKVFVNGNLNKQGPASGRLSEDWDSYAAFGKHEGTVTDVDTLDEIYMYNRELTPFEVKTLYDNCNFGSAKTPSTGQVFYFGFDRVSGSNVFDDSGSLNDGELTSLATVTKTSGTCGNGLKLTGGNILIDGQRIVRKPLFGVTIALWLKLDTNRGQQSVFSTYNPDNPWNTRQYYSLMINDGRVRWFHRNEKSQTVFSAETGSPVVPAGTWTHICCTYTATGGKSEIYVNGVLKKQELTGSGILSQDWSGKNSIGKEYEKGSDGNWIEKNNLYGIIDEFYLFERDLKPNEITLLAQTCNYHRIVLHYGFELFAGKTVYDQSGLANNGMAINGTAVSNNGTCGKAVNMTMGQIKIPGDTFREKPQKAITISVWISLQTNRKEHEIFDTIGSHSDHKHDQYHFAVQDGKVVWYHHQENDKEVFNVVTLPCIPARNWTHVAVTYDSTAMLAKVYVNGVMVKQKSASGDLSQDWGHFAGIGRHFYTGTYLSGLVDEFIIYNYALSDVEIKYLAQGRCSKK</sequence>
<dbReference type="OrthoDB" id="6017464at2759"/>
<dbReference type="EMBL" id="LSMT01000034">
    <property type="protein sequence ID" value="PFX31533.1"/>
    <property type="molecule type" value="Genomic_DNA"/>
</dbReference>
<keyword evidence="1 4" id="KW-0732">Signal</keyword>
<dbReference type="AlphaFoldDB" id="A0A2B4SR28"/>
<evidence type="ECO:0000259" key="5">
    <source>
        <dbReference type="SMART" id="SM00560"/>
    </source>
</evidence>
<dbReference type="Proteomes" id="UP000225706">
    <property type="component" value="Unassembled WGS sequence"/>
</dbReference>
<dbReference type="PANTHER" id="PTHR42535:SF2">
    <property type="entry name" value="CHROMOSOME UNDETERMINED SCAFFOLD_146, WHOLE GENOME SHOTGUN SEQUENCE"/>
    <property type="match status" value="1"/>
</dbReference>
<keyword evidence="7" id="KW-1185">Reference proteome</keyword>
<feature type="compositionally biased region" description="Pro residues" evidence="3">
    <location>
        <begin position="278"/>
        <end position="292"/>
    </location>
</feature>
<dbReference type="Gene3D" id="2.60.120.200">
    <property type="match status" value="4"/>
</dbReference>
<gene>
    <name evidence="6" type="ORF">AWC38_SpisGene3611</name>
</gene>
<dbReference type="Pfam" id="PF13385">
    <property type="entry name" value="Laminin_G_3"/>
    <property type="match status" value="4"/>
</dbReference>
<evidence type="ECO:0000256" key="1">
    <source>
        <dbReference type="ARBA" id="ARBA00022729"/>
    </source>
</evidence>
<feature type="domain" description="LamG-like jellyroll fold" evidence="5">
    <location>
        <begin position="768"/>
        <end position="906"/>
    </location>
</feature>
<feature type="domain" description="LamG-like jellyroll fold" evidence="5">
    <location>
        <begin position="90"/>
        <end position="232"/>
    </location>
</feature>
<dbReference type="InterPro" id="IPR013320">
    <property type="entry name" value="ConA-like_dom_sf"/>
</dbReference>
<evidence type="ECO:0000313" key="7">
    <source>
        <dbReference type="Proteomes" id="UP000225706"/>
    </source>
</evidence>
<dbReference type="SUPFAM" id="SSF49899">
    <property type="entry name" value="Concanavalin A-like lectins/glucanases"/>
    <property type="match status" value="4"/>
</dbReference>
<organism evidence="6 7">
    <name type="scientific">Stylophora pistillata</name>
    <name type="common">Smooth cauliflower coral</name>
    <dbReference type="NCBI Taxonomy" id="50429"/>
    <lineage>
        <taxon>Eukaryota</taxon>
        <taxon>Metazoa</taxon>
        <taxon>Cnidaria</taxon>
        <taxon>Anthozoa</taxon>
        <taxon>Hexacorallia</taxon>
        <taxon>Scleractinia</taxon>
        <taxon>Astrocoeniina</taxon>
        <taxon>Pocilloporidae</taxon>
        <taxon>Stylophora</taxon>
    </lineage>
</organism>
<accession>A0A2B4SR28</accession>
<dbReference type="PANTHER" id="PTHR42535">
    <property type="entry name" value="OOKINETE PROTEIN, PUTATIVE-RELATED"/>
    <property type="match status" value="1"/>
</dbReference>